<sequence>MPFSRFKEEEKRSICKKKIENLEIWLRRLVHESLSEEYGSNYLEYK</sequence>
<protein>
    <submittedName>
        <fullName evidence="1">Uncharacterized protein</fullName>
    </submittedName>
</protein>
<gene>
    <name evidence="1" type="ORF">S06H3_17370</name>
</gene>
<name>X1LW88_9ZZZZ</name>
<proteinExistence type="predicted"/>
<comment type="caution">
    <text evidence="1">The sequence shown here is derived from an EMBL/GenBank/DDBJ whole genome shotgun (WGS) entry which is preliminary data.</text>
</comment>
<organism evidence="1">
    <name type="scientific">marine sediment metagenome</name>
    <dbReference type="NCBI Taxonomy" id="412755"/>
    <lineage>
        <taxon>unclassified sequences</taxon>
        <taxon>metagenomes</taxon>
        <taxon>ecological metagenomes</taxon>
    </lineage>
</organism>
<dbReference type="AlphaFoldDB" id="X1LW88"/>
<reference evidence="1" key="1">
    <citation type="journal article" date="2014" name="Front. Microbiol.">
        <title>High frequency of phylogenetically diverse reductive dehalogenase-homologous genes in deep subseafloor sedimentary metagenomes.</title>
        <authorList>
            <person name="Kawai M."/>
            <person name="Futagami T."/>
            <person name="Toyoda A."/>
            <person name="Takaki Y."/>
            <person name="Nishi S."/>
            <person name="Hori S."/>
            <person name="Arai W."/>
            <person name="Tsubouchi T."/>
            <person name="Morono Y."/>
            <person name="Uchiyama I."/>
            <person name="Ito T."/>
            <person name="Fujiyama A."/>
            <person name="Inagaki F."/>
            <person name="Takami H."/>
        </authorList>
    </citation>
    <scope>NUCLEOTIDE SEQUENCE</scope>
    <source>
        <strain evidence="1">Expedition CK06-06</strain>
    </source>
</reference>
<evidence type="ECO:0000313" key="1">
    <source>
        <dbReference type="EMBL" id="GAI06690.1"/>
    </source>
</evidence>
<accession>X1LW88</accession>
<dbReference type="EMBL" id="BARV01008673">
    <property type="protein sequence ID" value="GAI06690.1"/>
    <property type="molecule type" value="Genomic_DNA"/>
</dbReference>
<feature type="non-terminal residue" evidence="1">
    <location>
        <position position="46"/>
    </location>
</feature>